<protein>
    <submittedName>
        <fullName evidence="2">Uncharacterized protein</fullName>
    </submittedName>
</protein>
<accession>Q5N840</accession>
<proteinExistence type="predicted"/>
<evidence type="ECO:0000313" key="2">
    <source>
        <dbReference type="EMBL" id="BAD82376.1"/>
    </source>
</evidence>
<gene>
    <name evidence="2" type="primary">B1099D03.41</name>
</gene>
<organism evidence="2">
    <name type="scientific">Oryza sativa subsp. japonica</name>
    <name type="common">Rice</name>
    <dbReference type="NCBI Taxonomy" id="39947"/>
    <lineage>
        <taxon>Eukaryota</taxon>
        <taxon>Viridiplantae</taxon>
        <taxon>Streptophyta</taxon>
        <taxon>Embryophyta</taxon>
        <taxon>Tracheophyta</taxon>
        <taxon>Spermatophyta</taxon>
        <taxon>Magnoliopsida</taxon>
        <taxon>Liliopsida</taxon>
        <taxon>Poales</taxon>
        <taxon>Poaceae</taxon>
        <taxon>BOP clade</taxon>
        <taxon>Oryzoideae</taxon>
        <taxon>Oryzeae</taxon>
        <taxon>Oryzinae</taxon>
        <taxon>Oryza</taxon>
        <taxon>Oryza sativa</taxon>
    </lineage>
</organism>
<name>Q5N840_ORYSJ</name>
<feature type="compositionally biased region" description="Pro residues" evidence="1">
    <location>
        <begin position="53"/>
        <end position="78"/>
    </location>
</feature>
<dbReference type="EMBL" id="AP003431">
    <property type="protein sequence ID" value="BAD82376.1"/>
    <property type="molecule type" value="Genomic_DNA"/>
</dbReference>
<dbReference type="Proteomes" id="UP000817658">
    <property type="component" value="Chromosome 1"/>
</dbReference>
<feature type="region of interest" description="Disordered" evidence="1">
    <location>
        <begin position="1"/>
        <end position="80"/>
    </location>
</feature>
<sequence length="119" mass="12949">MPSPLGPEEEGGGVEAGRRSSARRCPLLQVGRPPPTYRRRSRSIPRSAALPARPAPAPPWKATAPPPPRPDEPTPPDPLFDLRLSHRSAQVPVTCLRPALRWGKEELGEREGKVKETGS</sequence>
<evidence type="ECO:0000256" key="1">
    <source>
        <dbReference type="SAM" id="MobiDB-lite"/>
    </source>
</evidence>
<dbReference type="AlphaFoldDB" id="Q5N840"/>
<reference evidence="2" key="1">
    <citation type="journal article" date="2002" name="Nature">
        <title>The genome sequence and structure of rice chromosome 1.</title>
        <authorList>
            <person name="Sasaki T."/>
            <person name="Matsumoto T."/>
            <person name="Yamamoto K."/>
            <person name="Sakata K."/>
            <person name="Baba T."/>
            <person name="Katayose Y."/>
            <person name="Wu J."/>
            <person name="Niimura Y."/>
            <person name="Cheng Z."/>
            <person name="Nagamura Y."/>
            <person name="Antonio B.A."/>
            <person name="Kanamori H."/>
            <person name="Hosokawa S."/>
            <person name="Masukawa M."/>
            <person name="Arikawa K."/>
            <person name="Chiden Y."/>
            <person name="Hayashi M."/>
            <person name="Okamoto M."/>
            <person name="Ando T."/>
            <person name="Aoki H."/>
            <person name="Arita K."/>
            <person name="Hamada M."/>
            <person name="Harada C."/>
            <person name="Hijishita S."/>
            <person name="Honda M."/>
            <person name="Ichikawa Y."/>
            <person name="Idonuma A."/>
            <person name="Iijima M."/>
            <person name="Ikeda M."/>
            <person name="Ikeno M."/>
            <person name="Itoh S."/>
            <person name="Itoh T."/>
            <person name="Itoh Y."/>
            <person name="Itoh Y."/>
            <person name="Iwabuchi A."/>
            <person name="Kamiya K."/>
            <person name="Karasawa W."/>
            <person name="Katagiri S."/>
            <person name="Kikuta A."/>
            <person name="Kobayashi N."/>
            <person name="Kono I."/>
            <person name="Machita K."/>
            <person name="Maehara T."/>
            <person name="Mizuno H."/>
            <person name="Mizubayashi T."/>
            <person name="Mukai Y."/>
            <person name="Nagasaki H."/>
            <person name="Nakashima M."/>
            <person name="Nakama Y."/>
            <person name="Nakamichi Y."/>
            <person name="Nakamura M."/>
            <person name="Namiki N."/>
            <person name="Negishi M."/>
            <person name="Ohta I."/>
            <person name="Ono N."/>
            <person name="Saji S."/>
            <person name="Sakai K."/>
            <person name="Shibata M."/>
            <person name="Shimokawa T."/>
            <person name="Shomura A."/>
            <person name="Song J."/>
            <person name="Takazaki Y."/>
            <person name="Terasawa K."/>
            <person name="Tsuji K."/>
            <person name="Waki K."/>
            <person name="Yamagata H."/>
            <person name="Yamane H."/>
            <person name="Yoshiki S."/>
            <person name="Yoshihara R."/>
            <person name="Yukawa K."/>
            <person name="Zhong H."/>
            <person name="Iwama H."/>
            <person name="Endo T."/>
            <person name="Ito H."/>
            <person name="Hahn J.H."/>
            <person name="Kim H.I."/>
            <person name="Eun M.Y."/>
            <person name="Yano M."/>
            <person name="Jiang J."/>
            <person name="Gojobori T."/>
        </authorList>
    </citation>
    <scope>NUCLEOTIDE SEQUENCE [LARGE SCALE GENOMIC DNA]</scope>
</reference>